<dbReference type="EMBL" id="BK032635">
    <property type="protein sequence ID" value="DAF52376.1"/>
    <property type="molecule type" value="Genomic_DNA"/>
</dbReference>
<dbReference type="InterPro" id="IPR009826">
    <property type="entry name" value="DNA_circ_N"/>
</dbReference>
<evidence type="ECO:0000313" key="2">
    <source>
        <dbReference type="EMBL" id="DAF52376.1"/>
    </source>
</evidence>
<name>A0A8S5SN82_9CAUD</name>
<protein>
    <submittedName>
        <fullName evidence="2">DNA circularization protein</fullName>
    </submittedName>
</protein>
<accession>A0A8S5SN82</accession>
<dbReference type="InterPro" id="IPR018392">
    <property type="entry name" value="LysM"/>
</dbReference>
<dbReference type="CDD" id="cd00118">
    <property type="entry name" value="LysM"/>
    <property type="match status" value="1"/>
</dbReference>
<organism evidence="2">
    <name type="scientific">Myoviridae sp. ctHlk26</name>
    <dbReference type="NCBI Taxonomy" id="2827672"/>
    <lineage>
        <taxon>Viruses</taxon>
        <taxon>Duplodnaviria</taxon>
        <taxon>Heunggongvirae</taxon>
        <taxon>Uroviricota</taxon>
        <taxon>Caudoviricetes</taxon>
    </lineage>
</organism>
<dbReference type="Pfam" id="PF07157">
    <property type="entry name" value="DNA_circ_N"/>
    <property type="match status" value="1"/>
</dbReference>
<sequence length="171" mass="19672">MKQVPMKFGEYVWHHNPQNISFECDKSVAEMKSPFGEASVQDMGRKNMKISGSGQLYGEDCAEQFERLFEVFRNSGKEVLSVPSLPSVYAVFEKLEIKGEPKPNVLEYSFVFREVMEKKQKTETTYFDCESGQTLWDVSYKTGTKIDELVRLNPDVKFPDDDLGTKRVKLC</sequence>
<evidence type="ECO:0000259" key="1">
    <source>
        <dbReference type="Pfam" id="PF07157"/>
    </source>
</evidence>
<proteinExistence type="predicted"/>
<feature type="domain" description="DNA circulation N-terminal" evidence="1">
    <location>
        <begin position="25"/>
        <end position="85"/>
    </location>
</feature>
<reference evidence="2" key="1">
    <citation type="journal article" date="2021" name="Proc. Natl. Acad. Sci. U.S.A.">
        <title>A Catalog of Tens of Thousands of Viruses from Human Metagenomes Reveals Hidden Associations with Chronic Diseases.</title>
        <authorList>
            <person name="Tisza M.J."/>
            <person name="Buck C.B."/>
        </authorList>
    </citation>
    <scope>NUCLEOTIDE SEQUENCE</scope>
    <source>
        <strain evidence="2">CtHlk26</strain>
    </source>
</reference>